<keyword evidence="4" id="KW-1185">Reference proteome</keyword>
<proteinExistence type="predicted"/>
<dbReference type="EMBL" id="FMKA01000007">
    <property type="protein sequence ID" value="SCP96894.1"/>
    <property type="molecule type" value="Genomic_DNA"/>
</dbReference>
<dbReference type="PANTHER" id="PTHR46558:SF11">
    <property type="entry name" value="HTH-TYPE TRANSCRIPTIONAL REGULATOR XRE"/>
    <property type="match status" value="1"/>
</dbReference>
<dbReference type="PANTHER" id="PTHR46558">
    <property type="entry name" value="TRACRIPTIONAL REGULATORY PROTEIN-RELATED-RELATED"/>
    <property type="match status" value="1"/>
</dbReference>
<name>A0A1D3TSQ1_9FIRM</name>
<dbReference type="GO" id="GO:0005506">
    <property type="term" value="F:iron ion binding"/>
    <property type="evidence" value="ECO:0007669"/>
    <property type="project" value="InterPro"/>
</dbReference>
<dbReference type="PROSITE" id="PS50943">
    <property type="entry name" value="HTH_CROC1"/>
    <property type="match status" value="1"/>
</dbReference>
<dbReference type="Proteomes" id="UP000199315">
    <property type="component" value="Unassembled WGS sequence"/>
</dbReference>
<dbReference type="RefSeq" id="WP_091232463.1">
    <property type="nucleotide sequence ID" value="NZ_FMKA01000007.1"/>
</dbReference>
<dbReference type="InterPro" id="IPR010982">
    <property type="entry name" value="Lambda_DNA-bd_dom_sf"/>
</dbReference>
<dbReference type="SUPFAM" id="SSF47413">
    <property type="entry name" value="lambda repressor-like DNA-binding domains"/>
    <property type="match status" value="1"/>
</dbReference>
<reference evidence="3 4" key="1">
    <citation type="submission" date="2016-09" db="EMBL/GenBank/DDBJ databases">
        <authorList>
            <person name="Capua I."/>
            <person name="De Benedictis P."/>
            <person name="Joannis T."/>
            <person name="Lombin L.H."/>
            <person name="Cattoli G."/>
        </authorList>
    </citation>
    <scope>NUCLEOTIDE SEQUENCE [LARGE SCALE GENOMIC DNA]</scope>
    <source>
        <strain evidence="3 4">GluBS11</strain>
    </source>
</reference>
<dbReference type="CDD" id="cd00093">
    <property type="entry name" value="HTH_XRE"/>
    <property type="match status" value="1"/>
</dbReference>
<feature type="domain" description="HTH cro/C1-type" evidence="2">
    <location>
        <begin position="10"/>
        <end position="64"/>
    </location>
</feature>
<evidence type="ECO:0000313" key="3">
    <source>
        <dbReference type="EMBL" id="SCP96894.1"/>
    </source>
</evidence>
<dbReference type="Pfam" id="PF01381">
    <property type="entry name" value="HTH_3"/>
    <property type="match status" value="1"/>
</dbReference>
<dbReference type="GO" id="GO:0016491">
    <property type="term" value="F:oxidoreductase activity"/>
    <property type="evidence" value="ECO:0007669"/>
    <property type="project" value="InterPro"/>
</dbReference>
<keyword evidence="1" id="KW-0238">DNA-binding</keyword>
<dbReference type="Gene3D" id="1.10.260.40">
    <property type="entry name" value="lambda repressor-like DNA-binding domains"/>
    <property type="match status" value="1"/>
</dbReference>
<dbReference type="InterPro" id="IPR036073">
    <property type="entry name" value="Desulfoferrodoxin_Fe-bd_dom_sf"/>
</dbReference>
<dbReference type="Gene3D" id="2.60.40.730">
    <property type="entry name" value="SOR catalytic domain"/>
    <property type="match status" value="1"/>
</dbReference>
<accession>A0A1D3TSQ1</accession>
<dbReference type="SUPFAM" id="SSF57802">
    <property type="entry name" value="Rubredoxin-like"/>
    <property type="match status" value="1"/>
</dbReference>
<evidence type="ECO:0000259" key="2">
    <source>
        <dbReference type="PROSITE" id="PS50943"/>
    </source>
</evidence>
<protein>
    <submittedName>
        <fullName evidence="3">Helix-turn-helix</fullName>
    </submittedName>
</protein>
<dbReference type="SMART" id="SM00530">
    <property type="entry name" value="HTH_XRE"/>
    <property type="match status" value="1"/>
</dbReference>
<dbReference type="STRING" id="1619234.SAMN05421730_100725"/>
<evidence type="ECO:0000256" key="1">
    <source>
        <dbReference type="ARBA" id="ARBA00023125"/>
    </source>
</evidence>
<dbReference type="InterPro" id="IPR001387">
    <property type="entry name" value="Cro/C1-type_HTH"/>
</dbReference>
<organism evidence="3 4">
    <name type="scientific">Anaerobium acetethylicum</name>
    <dbReference type="NCBI Taxonomy" id="1619234"/>
    <lineage>
        <taxon>Bacteria</taxon>
        <taxon>Bacillati</taxon>
        <taxon>Bacillota</taxon>
        <taxon>Clostridia</taxon>
        <taxon>Lachnospirales</taxon>
        <taxon>Lachnospiraceae</taxon>
        <taxon>Anaerobium</taxon>
    </lineage>
</organism>
<dbReference type="SUPFAM" id="SSF49367">
    <property type="entry name" value="Superoxide reductase-like"/>
    <property type="match status" value="1"/>
</dbReference>
<gene>
    <name evidence="3" type="ORF">SAMN05421730_100725</name>
</gene>
<dbReference type="GO" id="GO:0003677">
    <property type="term" value="F:DNA binding"/>
    <property type="evidence" value="ECO:0007669"/>
    <property type="project" value="UniProtKB-KW"/>
</dbReference>
<dbReference type="AlphaFoldDB" id="A0A1D3TSQ1"/>
<dbReference type="OrthoDB" id="9813152at2"/>
<evidence type="ECO:0000313" key="4">
    <source>
        <dbReference type="Proteomes" id="UP000199315"/>
    </source>
</evidence>
<sequence length="195" mass="22216">MDCSKTGDLISKIRKEKKMTQKQLAEQLNVSDKAVSKWERGLGCPDVVLLNELADLLGINVKELLSGDLNLNDMDGGNMKKTKFYACPNCGNMIASTGEVSLSCCGKNLRELEPKKMQEEDHELTVETVDNEYYVHLKHDMHKGHFISFVAYVTCDKLYVNRLYPEQNAEVRFRKSGHGMMYVFCTEHGLFRKLV</sequence>